<dbReference type="Proteomes" id="UP000186922">
    <property type="component" value="Unassembled WGS sequence"/>
</dbReference>
<dbReference type="STRING" id="947166.A0A1D1W1K1"/>
<sequence>MLQALPPPVVAVPPPHYSNVINMGRINSGTTNGASLSQASNKCKSSCKRFTPNVFTPNKCQDCFRQKNAHSAEALAENRACRKICKCGFLFVAPVEVDFTNPAHRARRWQRRWFILYDDGDLTFALDESQDTIPQEIIDMHTVNEVSDAQSITSQEYSIVLRTPEKEYYVRGTSKEEIRWWYDVLVMYPRSARYTRQQRTQKSHNQKLRSRTLPSNTLSDDQLLALKAGHVQPDVTRLTDSTEALPRSAAVKSKEGNRSLTTTISSAIWSTVGNPSTSNESMSSGATDGTNSESSGVSSDISTSKLPHQEAKQTKAGLVRPPSHDVIATQQTPSVIGGGTTSHLAPTSTRVKNIEVSSTSFTDAEPKIVKKDPLLKAGSNGGSLLTTNSLVRSSTMDYLDQLKEKRFPVTSGTHNNGPPVSNSEVTAASTLNRLNVQPEDKYYKPDKVISETVLKATANDAFGASTDSFTDTDLSTDSEEGSPPTTAPASAVTSADAQRSPRFVFGGLSHQDIEDLKQLQRIMSKKGSTGGSTSSRSSSTSSISAYGHHYPHSAHVPLTRETHLTAPLPMAKTVSEVDFHARPRSPPLNRTAMSRVKERARVRSRSKSPVPRGDGSKGSQQRSADQQRTLVIDGDIKYEENGHESKPGNIAAGVRSSEIEGRLINLRKQYQAELRKVPHTSRRDVSTQLDAKPLSISQTPRADQSTQISLDIRHYETMVSNLEKRLLDREQFLRESSQKLEYQKKDNMEKDKLLLSIREKLKESEDHRDELTDKLQRISSLNETYENRIQELADLHQRENPKVYLDEIRKLKERIEISENQTKELETQLTDMSASYSEMAGRKDIVIDGSRKELEAVKSKLAESEKLLLISVGKESDKLLGNNSLSTETGATLNGESQQLSRKFLFALSEIKQLRQETANLKDRLSVSEDQKAELSKSLQNERSHDECNCTIEALHKEISALQARLTNQERKHTNEISVLREQNDQMGRKLAEDLAVLGQLEVQSDQNGELKRMQDVYEKSMDALNLSHTRLVADLKARHRQEMEAVLLRKDRELAEEARATKAAIEVITKAYQENLKNEVDKVAQLYSQYHEEQHESSCVSVREEIQDLANQLISKSTSTAELEATLREKETRLRNYHHHLSKISRQYCNSVSESTGSKSSTKSATNRAFFQQGDVAPPARANHVAADEQLDEDEEYYSPSEPASP</sequence>
<feature type="compositionally biased region" description="Low complexity" evidence="2">
    <location>
        <begin position="482"/>
        <end position="497"/>
    </location>
</feature>
<feature type="compositionally biased region" description="Low complexity" evidence="2">
    <location>
        <begin position="1153"/>
        <end position="1165"/>
    </location>
</feature>
<feature type="region of interest" description="Disordered" evidence="2">
    <location>
        <begin position="465"/>
        <end position="506"/>
    </location>
</feature>
<protein>
    <recommendedName>
        <fullName evidence="3">PH domain-containing protein</fullName>
    </recommendedName>
</protein>
<dbReference type="AlphaFoldDB" id="A0A1D1W1K1"/>
<dbReference type="InterPro" id="IPR052223">
    <property type="entry name" value="Actin_Cytoskeleton_Reg"/>
</dbReference>
<dbReference type="Gene3D" id="2.30.29.30">
    <property type="entry name" value="Pleckstrin-homology domain (PH domain)/Phosphotyrosine-binding domain (PTB)"/>
    <property type="match status" value="1"/>
</dbReference>
<keyword evidence="5" id="KW-1185">Reference proteome</keyword>
<dbReference type="SUPFAM" id="SSF50729">
    <property type="entry name" value="PH domain-like"/>
    <property type="match status" value="1"/>
</dbReference>
<feature type="region of interest" description="Disordered" evidence="2">
    <location>
        <begin position="195"/>
        <end position="215"/>
    </location>
</feature>
<dbReference type="SMART" id="SM00233">
    <property type="entry name" value="PH"/>
    <property type="match status" value="1"/>
</dbReference>
<feature type="compositionally biased region" description="Basic residues" evidence="2">
    <location>
        <begin position="199"/>
        <end position="210"/>
    </location>
</feature>
<dbReference type="InterPro" id="IPR001849">
    <property type="entry name" value="PH_domain"/>
</dbReference>
<feature type="domain" description="PH" evidence="3">
    <location>
        <begin position="83"/>
        <end position="190"/>
    </location>
</feature>
<evidence type="ECO:0000313" key="5">
    <source>
        <dbReference type="Proteomes" id="UP000186922"/>
    </source>
</evidence>
<dbReference type="EMBL" id="BDGG01000015">
    <property type="protein sequence ID" value="GAV07291.1"/>
    <property type="molecule type" value="Genomic_DNA"/>
</dbReference>
<dbReference type="GO" id="GO:0051015">
    <property type="term" value="F:actin filament binding"/>
    <property type="evidence" value="ECO:0007669"/>
    <property type="project" value="TreeGrafter"/>
</dbReference>
<name>A0A1D1W1K1_RAMVA</name>
<evidence type="ECO:0000256" key="2">
    <source>
        <dbReference type="SAM" id="MobiDB-lite"/>
    </source>
</evidence>
<feature type="region of interest" description="Disordered" evidence="2">
    <location>
        <begin position="270"/>
        <end position="320"/>
    </location>
</feature>
<feature type="compositionally biased region" description="Low complexity" evidence="2">
    <location>
        <begin position="525"/>
        <end position="544"/>
    </location>
</feature>
<dbReference type="OrthoDB" id="9942268at2759"/>
<organism evidence="4 5">
    <name type="scientific">Ramazzottius varieornatus</name>
    <name type="common">Water bear</name>
    <name type="synonym">Tardigrade</name>
    <dbReference type="NCBI Taxonomy" id="947166"/>
    <lineage>
        <taxon>Eukaryota</taxon>
        <taxon>Metazoa</taxon>
        <taxon>Ecdysozoa</taxon>
        <taxon>Tardigrada</taxon>
        <taxon>Eutardigrada</taxon>
        <taxon>Parachela</taxon>
        <taxon>Hypsibioidea</taxon>
        <taxon>Ramazzottiidae</taxon>
        <taxon>Ramazzottius</taxon>
    </lineage>
</organism>
<evidence type="ECO:0000256" key="1">
    <source>
        <dbReference type="SAM" id="Coils"/>
    </source>
</evidence>
<evidence type="ECO:0000313" key="4">
    <source>
        <dbReference type="EMBL" id="GAV07291.1"/>
    </source>
</evidence>
<dbReference type="Pfam" id="PF00169">
    <property type="entry name" value="PH"/>
    <property type="match status" value="1"/>
</dbReference>
<gene>
    <name evidence="4" type="primary">RvY_17148-1</name>
    <name evidence="4" type="synonym">RvY_17148.1</name>
    <name evidence="4" type="ORF">RvY_17148</name>
</gene>
<feature type="compositionally biased region" description="Polar residues" evidence="2">
    <location>
        <begin position="617"/>
        <end position="628"/>
    </location>
</feature>
<dbReference type="PROSITE" id="PS50003">
    <property type="entry name" value="PH_DOMAIN"/>
    <property type="match status" value="1"/>
</dbReference>
<dbReference type="PANTHER" id="PTHR17271">
    <property type="entry name" value="PLECKSTRIN HOMOLOGY PH DOMAIN-CONTAINING PROTEIN"/>
    <property type="match status" value="1"/>
</dbReference>
<dbReference type="InterPro" id="IPR011993">
    <property type="entry name" value="PH-like_dom_sf"/>
</dbReference>
<evidence type="ECO:0000259" key="3">
    <source>
        <dbReference type="PROSITE" id="PS50003"/>
    </source>
</evidence>
<feature type="region of interest" description="Disordered" evidence="2">
    <location>
        <begin position="1153"/>
        <end position="1207"/>
    </location>
</feature>
<feature type="coiled-coil region" evidence="1">
    <location>
        <begin position="754"/>
        <end position="867"/>
    </location>
</feature>
<feature type="compositionally biased region" description="Polar residues" evidence="2">
    <location>
        <begin position="270"/>
        <end position="306"/>
    </location>
</feature>
<keyword evidence="1" id="KW-0175">Coiled coil</keyword>
<feature type="region of interest" description="Disordered" evidence="2">
    <location>
        <begin position="525"/>
        <end position="548"/>
    </location>
</feature>
<feature type="region of interest" description="Disordered" evidence="2">
    <location>
        <begin position="575"/>
        <end position="628"/>
    </location>
</feature>
<dbReference type="GO" id="GO:0015629">
    <property type="term" value="C:actin cytoskeleton"/>
    <property type="evidence" value="ECO:0007669"/>
    <property type="project" value="TreeGrafter"/>
</dbReference>
<feature type="coiled-coil region" evidence="1">
    <location>
        <begin position="911"/>
        <end position="972"/>
    </location>
</feature>
<dbReference type="PANTHER" id="PTHR17271:SF1">
    <property type="entry name" value="PROTEIN OUTSPREAD"/>
    <property type="match status" value="1"/>
</dbReference>
<reference evidence="4 5" key="1">
    <citation type="journal article" date="2016" name="Nat. Commun.">
        <title>Extremotolerant tardigrade genome and improved radiotolerance of human cultured cells by tardigrade-unique protein.</title>
        <authorList>
            <person name="Hashimoto T."/>
            <person name="Horikawa D.D."/>
            <person name="Saito Y."/>
            <person name="Kuwahara H."/>
            <person name="Kozuka-Hata H."/>
            <person name="Shin-I T."/>
            <person name="Minakuchi Y."/>
            <person name="Ohishi K."/>
            <person name="Motoyama A."/>
            <person name="Aizu T."/>
            <person name="Enomoto A."/>
            <person name="Kondo K."/>
            <person name="Tanaka S."/>
            <person name="Hara Y."/>
            <person name="Koshikawa S."/>
            <person name="Sagara H."/>
            <person name="Miura T."/>
            <person name="Yokobori S."/>
            <person name="Miyagawa K."/>
            <person name="Suzuki Y."/>
            <person name="Kubo T."/>
            <person name="Oyama M."/>
            <person name="Kohara Y."/>
            <person name="Fujiyama A."/>
            <person name="Arakawa K."/>
            <person name="Katayama T."/>
            <person name="Toyoda A."/>
            <person name="Kunieda T."/>
        </authorList>
    </citation>
    <scope>NUCLEOTIDE SEQUENCE [LARGE SCALE GENOMIC DNA]</scope>
    <source>
        <strain evidence="4 5">YOKOZUNA-1</strain>
    </source>
</reference>
<accession>A0A1D1W1K1</accession>
<feature type="region of interest" description="Disordered" evidence="2">
    <location>
        <begin position="235"/>
        <end position="258"/>
    </location>
</feature>
<proteinExistence type="predicted"/>
<comment type="caution">
    <text evidence="4">The sequence shown here is derived from an EMBL/GenBank/DDBJ whole genome shotgun (WGS) entry which is preliminary data.</text>
</comment>